<reference evidence="3" key="1">
    <citation type="submission" date="2022-08" db="EMBL/GenBank/DDBJ databases">
        <authorList>
            <person name="Abuwarda M.A."/>
            <person name="Alvarez A."/>
            <person name="Batteikh M."/>
            <person name="Baughman A.P."/>
            <person name="Chavez V."/>
            <person name="Cheng C."/>
            <person name="Cosentino E.J."/>
            <person name="Di Blasi D.L."/>
            <person name="Dooley N.L."/>
            <person name="Empson B.M."/>
            <person name="Erfanian K."/>
            <person name="Esparza P.D."/>
            <person name="Fleming H.S."/>
            <person name="Ghannam M.S."/>
            <person name="Gibbons A.C."/>
            <person name="Gonzalez C."/>
            <person name="Huq N.E."/>
            <person name="Jin K."/>
            <person name="Kamarzar M."/>
            <person name="Khaine A."/>
            <person name="Krug K.R."/>
            <person name="Lee A."/>
            <person name="Liao S."/>
            <person name="Light I."/>
            <person name="Ma Y."/>
            <person name="Magaling J.M."/>
            <person name="McLinden K.C."/>
            <person name="Melkote A."/>
            <person name="Montoya Serpas C.A."/>
            <person name="Niazmandi K."/>
            <person name="Ostroske E.C."/>
            <person name="Paek B.H."/>
            <person name="Rajiv S."/>
            <person name="Santos C.E."/>
            <person name="Semaan S.A."/>
            <person name="Senthilvelan J."/>
            <person name="Sheppy T.E."/>
            <person name="Stephenson J.C."/>
            <person name="Tenney M.E."/>
            <person name="Teoh N."/>
            <person name="Thorp J.P."/>
            <person name="Turon Font G."/>
            <person name="Uvarov E.V."/>
            <person name="Verpukhovskiy P."/>
            <person name="Wang J."/>
            <person name="Whang A.Y."/>
            <person name="Wright N.E."/>
            <person name="Wu M."/>
            <person name="Zhuang C."/>
            <person name="Bruns J.A."/>
            <person name="Chai A.E."/>
            <person name="Parikh H."/>
            <person name="Zorawik M."/>
            <person name="Garza D.R."/>
            <person name="Ngo R.T."/>
            <person name="Reddi K."/>
            <person name="Garcia-Vedrenne A.E."/>
            <person name="Freise A.C."/>
            <person name="Balish M.F."/>
            <person name="Garlena R.A."/>
            <person name="Russell D.A."/>
            <person name="Jacobs-Sera D."/>
            <person name="Hatfull G.F."/>
        </authorList>
    </citation>
    <scope>NUCLEOTIDE SEQUENCE</scope>
</reference>
<evidence type="ECO:0000313" key="3">
    <source>
        <dbReference type="EMBL" id="UXE03854.1"/>
    </source>
</evidence>
<dbReference type="Pfam" id="PF24029">
    <property type="entry name" value="DUF7340"/>
    <property type="match status" value="1"/>
</dbReference>
<evidence type="ECO:0000259" key="2">
    <source>
        <dbReference type="Pfam" id="PF24030"/>
    </source>
</evidence>
<evidence type="ECO:0000313" key="4">
    <source>
        <dbReference type="Proteomes" id="UP001064297"/>
    </source>
</evidence>
<dbReference type="InterPro" id="IPR055764">
    <property type="entry name" value="DUF7340"/>
</dbReference>
<name>A0A977PR43_9CAUD</name>
<feature type="domain" description="DUF7341" evidence="2">
    <location>
        <begin position="12"/>
        <end position="144"/>
    </location>
</feature>
<keyword evidence="4" id="KW-1185">Reference proteome</keyword>
<dbReference type="Proteomes" id="UP001064297">
    <property type="component" value="Segment"/>
</dbReference>
<proteinExistence type="predicted"/>
<dbReference type="InterPro" id="IPR055765">
    <property type="entry name" value="DUF7341"/>
</dbReference>
<gene>
    <name evidence="3" type="primary">131</name>
    <name evidence="3" type="ORF">SEA_OBLADI_131</name>
</gene>
<dbReference type="Pfam" id="PF24030">
    <property type="entry name" value="DUF7341"/>
    <property type="match status" value="1"/>
</dbReference>
<feature type="domain" description="DUF7340" evidence="1">
    <location>
        <begin position="152"/>
        <end position="210"/>
    </location>
</feature>
<organism evidence="3 4">
    <name type="scientific">Gordonia phage ObLaDi</name>
    <dbReference type="NCBI Taxonomy" id="2978487"/>
    <lineage>
        <taxon>Viruses</taxon>
        <taxon>Duplodnaviria</taxon>
        <taxon>Heunggongvirae</taxon>
        <taxon>Uroviricota</taxon>
        <taxon>Caudoviricetes</taxon>
        <taxon>Kruegerviridae</taxon>
        <taxon>Cafassovirus</taxon>
        <taxon>Cafassovirus obladi</taxon>
    </lineage>
</organism>
<protein>
    <submittedName>
        <fullName evidence="3">Uncharacterized protein</fullName>
    </submittedName>
</protein>
<dbReference type="EMBL" id="OP297535">
    <property type="protein sequence ID" value="UXE03854.1"/>
    <property type="molecule type" value="Genomic_DNA"/>
</dbReference>
<accession>A0A977PR43</accession>
<evidence type="ECO:0000259" key="1">
    <source>
        <dbReference type="Pfam" id="PF24029"/>
    </source>
</evidence>
<sequence length="219" mass="24206">MAIIESSEASFLQHLDDLRDATHRLFGERYEVYIDPHTDERSILDLPSLYDQLCDDLAGRQGARSGSPRSLPPVWVDAMRWKLEIDQAAAAWSQTYPSPAGSLDTPAAYLANLDRHSFAPADHAFLAHAAATVARWASGVEVLLSDRAVHGLRNTACPECAAKYVRRRDSEGDWSRIEALQVSVDGAHCLNCRHRWASTYFARLGAMLGCTPLEEADIA</sequence>